<dbReference type="Pfam" id="PF00266">
    <property type="entry name" value="Aminotran_5"/>
    <property type="match status" value="1"/>
</dbReference>
<dbReference type="Proteomes" id="UP000276133">
    <property type="component" value="Unassembled WGS sequence"/>
</dbReference>
<dbReference type="SUPFAM" id="SSF53383">
    <property type="entry name" value="PLP-dependent transferases"/>
    <property type="match status" value="1"/>
</dbReference>
<proteinExistence type="predicted"/>
<organism evidence="3 4">
    <name type="scientific">Brachionus plicatilis</name>
    <name type="common">Marine rotifer</name>
    <name type="synonym">Brachionus muelleri</name>
    <dbReference type="NCBI Taxonomy" id="10195"/>
    <lineage>
        <taxon>Eukaryota</taxon>
        <taxon>Metazoa</taxon>
        <taxon>Spiralia</taxon>
        <taxon>Gnathifera</taxon>
        <taxon>Rotifera</taxon>
        <taxon>Eurotatoria</taxon>
        <taxon>Monogononta</taxon>
        <taxon>Pseudotrocha</taxon>
        <taxon>Ploima</taxon>
        <taxon>Brachionidae</taxon>
        <taxon>Brachionus</taxon>
    </lineage>
</organism>
<dbReference type="InterPro" id="IPR015421">
    <property type="entry name" value="PyrdxlP-dep_Trfase_major"/>
</dbReference>
<dbReference type="PANTHER" id="PTHR43686">
    <property type="entry name" value="SULFURTRANSFERASE-RELATED"/>
    <property type="match status" value="1"/>
</dbReference>
<protein>
    <recommendedName>
        <fullName evidence="2">Aminotransferase class V domain-containing protein</fullName>
    </recommendedName>
</protein>
<sequence length="355" mass="39550">MANKKSHADRIFYDLPSKDQDEEPTGEKDPQALLKLISESEIGANEKFLSPFGHRQVVYCDYTASGRSLSFIEDFIRSQVLPDYGNTHTTSTVTSLQTTLFRQEARDIVRNCVNASEHDLVVFVSSGTTGAVNKLLNALELSEPPVVFVSPYEHHSNLLPWREALAEVVFINETQCGSVDLDDLQSKLEQYQHDRRVRIGSFSAASNITGILSDSEKITILLHKYGFLSFWDFASAAPHVDVNMNPFVSDEEDKELAHKDAIFLSVHKFVGGPQTPGILIAKKKLFVNRVPDGCGGGTVFYVTKNDHRYLKNDEMREEGGTPAIVESIRAGLVFQLKNAIGIDTILNKEDHYTNG</sequence>
<dbReference type="OrthoDB" id="420046at2759"/>
<feature type="region of interest" description="Disordered" evidence="1">
    <location>
        <begin position="1"/>
        <end position="29"/>
    </location>
</feature>
<dbReference type="Gene3D" id="3.40.640.10">
    <property type="entry name" value="Type I PLP-dependent aspartate aminotransferase-like (Major domain)"/>
    <property type="match status" value="1"/>
</dbReference>
<dbReference type="InterPro" id="IPR000192">
    <property type="entry name" value="Aminotrans_V_dom"/>
</dbReference>
<dbReference type="STRING" id="10195.A0A3M7PR47"/>
<gene>
    <name evidence="3" type="ORF">BpHYR1_038642</name>
</gene>
<evidence type="ECO:0000259" key="2">
    <source>
        <dbReference type="Pfam" id="PF00266"/>
    </source>
</evidence>
<evidence type="ECO:0000313" key="3">
    <source>
        <dbReference type="EMBL" id="RNA01602.1"/>
    </source>
</evidence>
<dbReference type="InterPro" id="IPR015424">
    <property type="entry name" value="PyrdxlP-dep_Trfase"/>
</dbReference>
<evidence type="ECO:0000256" key="1">
    <source>
        <dbReference type="SAM" id="MobiDB-lite"/>
    </source>
</evidence>
<keyword evidence="4" id="KW-1185">Reference proteome</keyword>
<accession>A0A3M7PR47</accession>
<dbReference type="EMBL" id="REGN01009241">
    <property type="protein sequence ID" value="RNA01602.1"/>
    <property type="molecule type" value="Genomic_DNA"/>
</dbReference>
<dbReference type="AlphaFoldDB" id="A0A3M7PR47"/>
<reference evidence="3 4" key="1">
    <citation type="journal article" date="2018" name="Sci. Rep.">
        <title>Genomic signatures of local adaptation to the degree of environmental predictability in rotifers.</title>
        <authorList>
            <person name="Franch-Gras L."/>
            <person name="Hahn C."/>
            <person name="Garcia-Roger E.M."/>
            <person name="Carmona M.J."/>
            <person name="Serra M."/>
            <person name="Gomez A."/>
        </authorList>
    </citation>
    <scope>NUCLEOTIDE SEQUENCE [LARGE SCALE GENOMIC DNA]</scope>
    <source>
        <strain evidence="3">HYR1</strain>
    </source>
</reference>
<name>A0A3M7PR47_BRAPC</name>
<dbReference type="PANTHER" id="PTHR43686:SF1">
    <property type="entry name" value="AMINOTRAN_5 DOMAIN-CONTAINING PROTEIN"/>
    <property type="match status" value="1"/>
</dbReference>
<evidence type="ECO:0000313" key="4">
    <source>
        <dbReference type="Proteomes" id="UP000276133"/>
    </source>
</evidence>
<feature type="domain" description="Aminotransferase class V" evidence="2">
    <location>
        <begin position="58"/>
        <end position="351"/>
    </location>
</feature>
<comment type="caution">
    <text evidence="3">The sequence shown here is derived from an EMBL/GenBank/DDBJ whole genome shotgun (WGS) entry which is preliminary data.</text>
</comment>